<evidence type="ECO:0000313" key="1">
    <source>
        <dbReference type="EMBL" id="SFV69651.1"/>
    </source>
</evidence>
<gene>
    <name evidence="1" type="ORF">MNB_SM-5-1080</name>
</gene>
<dbReference type="AlphaFoldDB" id="A0A1W1CVG0"/>
<protein>
    <submittedName>
        <fullName evidence="1">Uncharacterized protein</fullName>
    </submittedName>
</protein>
<name>A0A1W1CVG0_9ZZZZ</name>
<reference evidence="1" key="1">
    <citation type="submission" date="2016-10" db="EMBL/GenBank/DDBJ databases">
        <authorList>
            <person name="de Groot N.N."/>
        </authorList>
    </citation>
    <scope>NUCLEOTIDE SEQUENCE</scope>
</reference>
<proteinExistence type="predicted"/>
<dbReference type="EMBL" id="FPHH01000125">
    <property type="protein sequence ID" value="SFV69651.1"/>
    <property type="molecule type" value="Genomic_DNA"/>
</dbReference>
<organism evidence="1">
    <name type="scientific">hydrothermal vent metagenome</name>
    <dbReference type="NCBI Taxonomy" id="652676"/>
    <lineage>
        <taxon>unclassified sequences</taxon>
        <taxon>metagenomes</taxon>
        <taxon>ecological metagenomes</taxon>
    </lineage>
</organism>
<sequence length="168" mass="19113">MCNFNNQSDDTKMAVHLFMKKASASIGGVNFLLALIEALHAKKPNPLMKKKCQIASNNTIITWNKVVFKDKTDIIEKILLTHKEAQEKDYNILNETNKKTKKKIINMVRTLAPLEFVVKPQNPNDGEGFSFGVFDTISEDVVKFNPIFIALFFCSPSFTKNALKYEEH</sequence>
<accession>A0A1W1CVG0</accession>